<dbReference type="PROSITE" id="PS50178">
    <property type="entry name" value="ZF_FYVE"/>
    <property type="match status" value="1"/>
</dbReference>
<dbReference type="Proteomes" id="UP001219933">
    <property type="component" value="Chromosome 2"/>
</dbReference>
<dbReference type="InterPro" id="IPR002423">
    <property type="entry name" value="Cpn60/GroEL/TCP-1"/>
</dbReference>
<dbReference type="SMART" id="SM00064">
    <property type="entry name" value="FYVE"/>
    <property type="match status" value="1"/>
</dbReference>
<dbReference type="PANTHER" id="PTHR45748">
    <property type="entry name" value="1-PHOSPHATIDYLINOSITOL 3-PHOSPHATE 5-KINASE-RELATED"/>
    <property type="match status" value="1"/>
</dbReference>
<name>A0AAF0J6P3_9BASI</name>
<keyword evidence="6 10" id="KW-0418">Kinase</keyword>
<keyword evidence="8 10" id="KW-0067">ATP-binding</keyword>
<dbReference type="Gene3D" id="3.30.40.10">
    <property type="entry name" value="Zinc/RING finger domain, C3HC4 (zinc finger)"/>
    <property type="match status" value="1"/>
</dbReference>
<proteinExistence type="predicted"/>
<evidence type="ECO:0000256" key="11">
    <source>
        <dbReference type="SAM" id="MobiDB-lite"/>
    </source>
</evidence>
<dbReference type="InterPro" id="IPR044769">
    <property type="entry name" value="PIKfyve_PIPKc"/>
</dbReference>
<dbReference type="SUPFAM" id="SSF57903">
    <property type="entry name" value="FYVE/PHD zinc finger"/>
    <property type="match status" value="1"/>
</dbReference>
<evidence type="ECO:0000259" key="13">
    <source>
        <dbReference type="PROSITE" id="PS51455"/>
    </source>
</evidence>
<feature type="region of interest" description="Disordered" evidence="11">
    <location>
        <begin position="57"/>
        <end position="91"/>
    </location>
</feature>
<gene>
    <name evidence="14" type="primary">MDM12</name>
    <name evidence="14" type="ORF">MCUN1_001613</name>
</gene>
<feature type="region of interest" description="Disordered" evidence="11">
    <location>
        <begin position="1384"/>
        <end position="1427"/>
    </location>
</feature>
<keyword evidence="3" id="KW-0479">Metal-binding</keyword>
<accession>A0AAF0J6P3</accession>
<dbReference type="Pfam" id="PF00118">
    <property type="entry name" value="Cpn60_TCP1"/>
    <property type="match status" value="1"/>
</dbReference>
<keyword evidence="15" id="KW-1185">Reference proteome</keyword>
<feature type="region of interest" description="Disordered" evidence="11">
    <location>
        <begin position="805"/>
        <end position="836"/>
    </location>
</feature>
<evidence type="ECO:0000259" key="12">
    <source>
        <dbReference type="PROSITE" id="PS50178"/>
    </source>
</evidence>
<evidence type="ECO:0000256" key="7">
    <source>
        <dbReference type="ARBA" id="ARBA00022833"/>
    </source>
</evidence>
<dbReference type="GO" id="GO:0000285">
    <property type="term" value="F:1-phosphatidylinositol-3-phosphate 5-kinase activity"/>
    <property type="evidence" value="ECO:0007669"/>
    <property type="project" value="UniProtKB-EC"/>
</dbReference>
<dbReference type="Pfam" id="PF01504">
    <property type="entry name" value="PIP5K"/>
    <property type="match status" value="1"/>
</dbReference>
<organism evidence="14 15">
    <name type="scientific">Malassezia cuniculi</name>
    <dbReference type="NCBI Taxonomy" id="948313"/>
    <lineage>
        <taxon>Eukaryota</taxon>
        <taxon>Fungi</taxon>
        <taxon>Dikarya</taxon>
        <taxon>Basidiomycota</taxon>
        <taxon>Ustilaginomycotina</taxon>
        <taxon>Malasseziomycetes</taxon>
        <taxon>Malasseziales</taxon>
        <taxon>Malasseziaceae</taxon>
        <taxon>Malassezia</taxon>
    </lineage>
</organism>
<evidence type="ECO:0000256" key="8">
    <source>
        <dbReference type="ARBA" id="ARBA00022840"/>
    </source>
</evidence>
<evidence type="ECO:0000256" key="1">
    <source>
        <dbReference type="ARBA" id="ARBA00012009"/>
    </source>
</evidence>
<feature type="compositionally biased region" description="Pro residues" evidence="11">
    <location>
        <begin position="343"/>
        <end position="355"/>
    </location>
</feature>
<dbReference type="GO" id="GO:0008270">
    <property type="term" value="F:zinc ion binding"/>
    <property type="evidence" value="ECO:0007669"/>
    <property type="project" value="UniProtKB-KW"/>
</dbReference>
<protein>
    <recommendedName>
        <fullName evidence="1">1-phosphatidylinositol-3-phosphate 5-kinase</fullName>
        <ecNumber evidence="1">2.7.1.150</ecNumber>
    </recommendedName>
</protein>
<dbReference type="InterPro" id="IPR027484">
    <property type="entry name" value="PInositol-4-P-5-kinase_N"/>
</dbReference>
<feature type="domain" description="PIPK" evidence="13">
    <location>
        <begin position="1487"/>
        <end position="1820"/>
    </location>
</feature>
<dbReference type="InterPro" id="IPR013083">
    <property type="entry name" value="Znf_RING/FYVE/PHD"/>
</dbReference>
<dbReference type="GO" id="GO:0000329">
    <property type="term" value="C:fungal-type vacuole membrane"/>
    <property type="evidence" value="ECO:0007669"/>
    <property type="project" value="TreeGrafter"/>
</dbReference>
<dbReference type="EC" id="2.7.1.150" evidence="1"/>
<feature type="region of interest" description="Disordered" evidence="11">
    <location>
        <begin position="751"/>
        <end position="788"/>
    </location>
</feature>
<dbReference type="SUPFAM" id="SSF52029">
    <property type="entry name" value="GroEL apical domain-like"/>
    <property type="match status" value="1"/>
</dbReference>
<dbReference type="InterPro" id="IPR002498">
    <property type="entry name" value="PInositol-4-P-4/5-kinase_core"/>
</dbReference>
<dbReference type="GO" id="GO:0005524">
    <property type="term" value="F:ATP binding"/>
    <property type="evidence" value="ECO:0007669"/>
    <property type="project" value="UniProtKB-UniRule"/>
</dbReference>
<dbReference type="FunFam" id="3.50.7.10:FF:000007">
    <property type="entry name" value="1-phosphatidylinositol 3-phosphate 5-kinase isoform X1"/>
    <property type="match status" value="1"/>
</dbReference>
<dbReference type="PROSITE" id="PS51455">
    <property type="entry name" value="PIPK"/>
    <property type="match status" value="1"/>
</dbReference>
<dbReference type="Gene3D" id="3.30.800.10">
    <property type="entry name" value="Phosphatidylinositol Phosphate Kinase II Beta"/>
    <property type="match status" value="1"/>
</dbReference>
<dbReference type="CDD" id="cd03334">
    <property type="entry name" value="Fab1_TCP"/>
    <property type="match status" value="1"/>
</dbReference>
<dbReference type="PANTHER" id="PTHR45748:SF7">
    <property type="entry name" value="1-PHOSPHATIDYLINOSITOL 3-PHOSPHATE 5-KINASE-RELATED"/>
    <property type="match status" value="1"/>
</dbReference>
<dbReference type="FunFam" id="3.30.40.10:FF:000283">
    <property type="entry name" value="1-phosphatidylinositol-3-phosphate 5-kinase (Fab1)"/>
    <property type="match status" value="1"/>
</dbReference>
<dbReference type="CDD" id="cd15725">
    <property type="entry name" value="FYVE_PIKfyve_Fab1"/>
    <property type="match status" value="1"/>
</dbReference>
<feature type="compositionally biased region" description="Low complexity" evidence="11">
    <location>
        <begin position="805"/>
        <end position="818"/>
    </location>
</feature>
<feature type="region of interest" description="Disordered" evidence="11">
    <location>
        <begin position="331"/>
        <end position="362"/>
    </location>
</feature>
<reference evidence="14" key="1">
    <citation type="submission" date="2023-03" db="EMBL/GenBank/DDBJ databases">
        <title>Mating type loci evolution in Malassezia.</title>
        <authorList>
            <person name="Coelho M.A."/>
        </authorList>
    </citation>
    <scope>NUCLEOTIDE SEQUENCE</scope>
    <source>
        <strain evidence="14">CBS 11721</strain>
    </source>
</reference>
<dbReference type="SMART" id="SM00330">
    <property type="entry name" value="PIPKc"/>
    <property type="match status" value="1"/>
</dbReference>
<dbReference type="Gene3D" id="3.50.7.10">
    <property type="entry name" value="GroEL"/>
    <property type="match status" value="1"/>
</dbReference>
<dbReference type="EMBL" id="CP119878">
    <property type="protein sequence ID" value="WFD34769.1"/>
    <property type="molecule type" value="Genomic_DNA"/>
</dbReference>
<keyword evidence="7" id="KW-0862">Zinc</keyword>
<evidence type="ECO:0000313" key="15">
    <source>
        <dbReference type="Proteomes" id="UP001219933"/>
    </source>
</evidence>
<evidence type="ECO:0000256" key="9">
    <source>
        <dbReference type="PROSITE-ProRule" id="PRU00091"/>
    </source>
</evidence>
<evidence type="ECO:0000256" key="6">
    <source>
        <dbReference type="ARBA" id="ARBA00022777"/>
    </source>
</evidence>
<evidence type="ECO:0000256" key="2">
    <source>
        <dbReference type="ARBA" id="ARBA00022679"/>
    </source>
</evidence>
<dbReference type="InterPro" id="IPR011011">
    <property type="entry name" value="Znf_FYVE_PHD"/>
</dbReference>
<sequence length="1834" mass="206341">MSGAGRPDMRTPSTLPVRGANGDVMVSFGLLDDKDERNEVPFPFLSLFGRVRAAFAGPGTRRVPSRSSARTPVNDEERRRGKQPSNQPIVPLRTVAPSSTALAAIAPTVAVAREDESSIMMDDENESQSQSQIDISTIGVQHVPGFPLSREVLDDARSIISTSTRLRSDFADDSVSIASMAQPNGSVDEWIRRFRGEGLSRKYWMADETVKECRECLMPFTRLRRRHHCRICGQIFCSRCASNIVSARRFGQSGDIRVCNQCMNMLAEYDRREQIDAPHKQARARRRRGSEVSTMVLSPEPEPELEPDIREEPELEPIEETAPFRPQLEPEDAAEPSEQDGPFVPPAPTQLPPPDEVAAPKDGEVFNLGDAETQRVPDARAMPRTCASPARTPRIDAAQRRAAGAVLSAASMVHFSRMLQQLLENGRIGNVREWHDVIRVLALSVVDHIRLHPRESSLTDIRSSVKIKCVPGGQISDCEYIDGFVCSKNVATKRMAASLPLKNARVMVISFPLEYHRNARLLSLEPIIAQEHEFLRILVARIVALRPNVVIAEKSVSYLALRMFEKAGVLVFWSMKRRTVESIARCTQADIISSIDRLALDPRIGRCVSLDVDTYQQMHKGTARRKPLLKIEVARRDVGSALVLRGGTFDLLHRVKAVLTLMVFVGYNLRLEEYLRRDSAAVLDWAAIREQRLVSHNTDGSDEFSKFLRRFQGSILSSSISVVIPAPFLVERISYTMDTIKKLSAQCGQNRADQRYVHSEPTQEPELDTRAGAESSAGSPDTTVAPDSPIHAVSESLQLPQLPQQLQQSLQQSLQPQSAPDTVAVGPAAPEQPVQSVQSVAELELREPESLRIVSHLAQTQRYQDRLRRLWNVMCSRILPMLTPFVHQQLLVLTSSANAQGVPPCIDPALHKFEFYGPGDETLGQHLERVCREISDKCPAKGCDKPMLGHIRTYVHNDMRVQVFTERFVCPIPGEEEELLCWSYCKVCEAATQVARVSEESWSLSFAKYLELQFYPNHAYHTVQCGHNYYCDSVRYFTYQNVAVRFHADPVHPWEVMVPPLRLVWNAEMQCRIKNDEAVSLLRKSERFWDSLTLRVRELQKTCALYAPDAESDTAAILATIMTHVQQDRHTVRRRLRQVYWDSPAAALLPLNDVRRVLLNKSVEWDALFLDYERQLVPSEKEIRRLTASHLKKLFAEREEERESAACLESWGVESIAAEHDPTVKRAEEPREIIDSGQMTPRELEEPDTQETTVLAMSVSELADLTAEKHADEAEELKRHSAPPERTIDLSAIETPVRTSTPSSISRRVTNHRGEPMIVPEVPIYRERPESVRNTQVSSLARQFDRISREAAEREREREMQLQMMRTRRARPVTTTHATVEVFKSLHDAVGGDESDSDDEWRPKTDTAPPASPVSPASQDTPTDVTSEYADVDGHAAAVADSAASETESSAAQDAESEVRLGLFKSLAASWTPGIPDLAPLEYPFPATDHVFSDSRIVVSEDEPSSIIAFTLASRSYVDQLKASQQAHGNYDSPAAWERELRHGEATHYRYEFETESLQLSCKIFFAEQFDALRRVCGCGEAIVESLARSVKWDSSGGKSGSMFLKTCDDRLVVKQLSRAEMDGFSKFAPHYFVYLADCFAHSRPTTLAKILGCFRIGFRNTQTGRALKMDVVVMENLFYGRSFSRIFDLKGSTRNRFATETGRPSDVLLDENLLQMSQKAPVYVREHAKRILRSALYNDSLFLTDMNVMDYSLVVGFDETQNEMVIGIIDFVRTYTWDKRVESFVKETAILGGGGRGEPTIITPRQYRLRFLGFLDKVFLLTPDAWIQGGWVQ</sequence>
<evidence type="ECO:0000256" key="4">
    <source>
        <dbReference type="ARBA" id="ARBA00022741"/>
    </source>
</evidence>
<dbReference type="Gene3D" id="3.30.810.10">
    <property type="entry name" value="2-Layer Sandwich"/>
    <property type="match status" value="1"/>
</dbReference>
<dbReference type="GO" id="GO:0010008">
    <property type="term" value="C:endosome membrane"/>
    <property type="evidence" value="ECO:0007669"/>
    <property type="project" value="TreeGrafter"/>
</dbReference>
<keyword evidence="2 10" id="KW-0808">Transferase</keyword>
<dbReference type="GO" id="GO:0046854">
    <property type="term" value="P:phosphatidylinositol phosphate biosynthetic process"/>
    <property type="evidence" value="ECO:0007669"/>
    <property type="project" value="TreeGrafter"/>
</dbReference>
<keyword evidence="4 10" id="KW-0547">Nucleotide-binding</keyword>
<dbReference type="CDD" id="cd17300">
    <property type="entry name" value="PIPKc_PIKfyve"/>
    <property type="match status" value="1"/>
</dbReference>
<evidence type="ECO:0000256" key="3">
    <source>
        <dbReference type="ARBA" id="ARBA00022723"/>
    </source>
</evidence>
<dbReference type="InterPro" id="IPR017455">
    <property type="entry name" value="Znf_FYVE-rel"/>
</dbReference>
<feature type="domain" description="FYVE-type" evidence="12">
    <location>
        <begin position="207"/>
        <end position="267"/>
    </location>
</feature>
<dbReference type="InterPro" id="IPR000306">
    <property type="entry name" value="Znf_FYVE"/>
</dbReference>
<evidence type="ECO:0000313" key="14">
    <source>
        <dbReference type="EMBL" id="WFD34769.1"/>
    </source>
</evidence>
<dbReference type="Pfam" id="PF01363">
    <property type="entry name" value="FYVE"/>
    <property type="match status" value="1"/>
</dbReference>
<dbReference type="InterPro" id="IPR027483">
    <property type="entry name" value="PInositol-4-P-4/5-kinase_C_sf"/>
</dbReference>
<feature type="region of interest" description="Disordered" evidence="11">
    <location>
        <begin position="277"/>
        <end position="310"/>
    </location>
</feature>
<keyword evidence="5 9" id="KW-0863">Zinc-finger</keyword>
<evidence type="ECO:0000256" key="10">
    <source>
        <dbReference type="PROSITE-ProRule" id="PRU00781"/>
    </source>
</evidence>
<evidence type="ECO:0000256" key="5">
    <source>
        <dbReference type="ARBA" id="ARBA00022771"/>
    </source>
</evidence>
<dbReference type="InterPro" id="IPR027409">
    <property type="entry name" value="GroEL-like_apical_dom_sf"/>
</dbReference>
<dbReference type="SUPFAM" id="SSF56104">
    <property type="entry name" value="SAICAR synthase-like"/>
    <property type="match status" value="1"/>
</dbReference>
<feature type="region of interest" description="Disordered" evidence="11">
    <location>
        <begin position="1"/>
        <end position="21"/>
    </location>
</feature>
<dbReference type="FunFam" id="3.30.810.10:FF:000001">
    <property type="entry name" value="1-phosphatidylinositol 3-phosphate 5-kinase FAB1"/>
    <property type="match status" value="1"/>
</dbReference>